<feature type="region of interest" description="Disordered" evidence="1">
    <location>
        <begin position="1"/>
        <end position="70"/>
    </location>
</feature>
<proteinExistence type="predicted"/>
<dbReference type="Proteomes" id="UP000282971">
    <property type="component" value="Unassembled WGS sequence"/>
</dbReference>
<dbReference type="AlphaFoldDB" id="A0A437LY98"/>
<feature type="compositionally biased region" description="Basic and acidic residues" evidence="1">
    <location>
        <begin position="46"/>
        <end position="70"/>
    </location>
</feature>
<organism evidence="2 3">
    <name type="scientific">Sphingomonas crocodyli</name>
    <dbReference type="NCBI Taxonomy" id="1979270"/>
    <lineage>
        <taxon>Bacteria</taxon>
        <taxon>Pseudomonadati</taxon>
        <taxon>Pseudomonadota</taxon>
        <taxon>Alphaproteobacteria</taxon>
        <taxon>Sphingomonadales</taxon>
        <taxon>Sphingomonadaceae</taxon>
        <taxon>Sphingomonas</taxon>
    </lineage>
</organism>
<accession>A0A437LY98</accession>
<evidence type="ECO:0000256" key="1">
    <source>
        <dbReference type="SAM" id="MobiDB-lite"/>
    </source>
</evidence>
<protein>
    <submittedName>
        <fullName evidence="2">Uncharacterized protein</fullName>
    </submittedName>
</protein>
<keyword evidence="3" id="KW-1185">Reference proteome</keyword>
<evidence type="ECO:0000313" key="2">
    <source>
        <dbReference type="EMBL" id="RVT90391.1"/>
    </source>
</evidence>
<evidence type="ECO:0000313" key="3">
    <source>
        <dbReference type="Proteomes" id="UP000282971"/>
    </source>
</evidence>
<sequence>MIRQPNISTEHQPKGSGLNPSDTLDKPVDSPDVLAGHADRQPAAPHKLDSATARIDDQGRPMPDKNKDGA</sequence>
<feature type="compositionally biased region" description="Polar residues" evidence="1">
    <location>
        <begin position="1"/>
        <end position="10"/>
    </location>
</feature>
<dbReference type="EMBL" id="SACN01000003">
    <property type="protein sequence ID" value="RVT90391.1"/>
    <property type="molecule type" value="Genomic_DNA"/>
</dbReference>
<dbReference type="RefSeq" id="WP_127745647.1">
    <property type="nucleotide sequence ID" value="NZ_SACN01000003.1"/>
</dbReference>
<reference evidence="2 3" key="1">
    <citation type="submission" date="2019-01" db="EMBL/GenBank/DDBJ databases">
        <authorList>
            <person name="Chen W.-M."/>
        </authorList>
    </citation>
    <scope>NUCLEOTIDE SEQUENCE [LARGE SCALE GENOMIC DNA]</scope>
    <source>
        <strain evidence="2 3">CCP-7</strain>
    </source>
</reference>
<comment type="caution">
    <text evidence="2">The sequence shown here is derived from an EMBL/GenBank/DDBJ whole genome shotgun (WGS) entry which is preliminary data.</text>
</comment>
<gene>
    <name evidence="2" type="ORF">EOD43_19195</name>
</gene>
<dbReference type="OrthoDB" id="7474640at2"/>
<name>A0A437LY98_9SPHN</name>